<protein>
    <recommendedName>
        <fullName evidence="2">Ribosome-binding factor A</fullName>
    </recommendedName>
</protein>
<dbReference type="Proteomes" id="UP001069802">
    <property type="component" value="Unassembled WGS sequence"/>
</dbReference>
<dbReference type="SUPFAM" id="SSF89919">
    <property type="entry name" value="Ribosome-binding factor A, RbfA"/>
    <property type="match status" value="1"/>
</dbReference>
<proteinExistence type="inferred from homology"/>
<comment type="subunit">
    <text evidence="2">Monomer. Binds 30S ribosomal subunits, but not 50S ribosomal subunits or 70S ribosomes.</text>
</comment>
<feature type="compositionally biased region" description="Basic and acidic residues" evidence="3">
    <location>
        <begin position="124"/>
        <end position="136"/>
    </location>
</feature>
<dbReference type="Pfam" id="PF02033">
    <property type="entry name" value="RBFA"/>
    <property type="match status" value="1"/>
</dbReference>
<reference evidence="4" key="1">
    <citation type="submission" date="2022-12" db="EMBL/GenBank/DDBJ databases">
        <title>Bacterial isolates from different developmental stages of Nematostella vectensis.</title>
        <authorList>
            <person name="Fraune S."/>
        </authorList>
    </citation>
    <scope>NUCLEOTIDE SEQUENCE</scope>
    <source>
        <strain evidence="4">G21630-S1</strain>
    </source>
</reference>
<sequence length="150" mass="16614">MTSNTKGRSGAPRSQRQLRVGEEIRHAMSEVLRRASFNDPHLEGVIVTISEVRVSPDLKNATAFIVPLGGGDMTEVARAFNKANGFFRKELGQMLRLRSCPRISFEPDVSFDEAAKINSILHRETVQQDLGPRDEPESVESPNGHNETGD</sequence>
<comment type="similarity">
    <text evidence="2">Belongs to the RbfA family.</text>
</comment>
<dbReference type="Gene3D" id="3.30.300.20">
    <property type="match status" value="1"/>
</dbReference>
<organism evidence="4 5">
    <name type="scientific">Kiloniella laminariae</name>
    <dbReference type="NCBI Taxonomy" id="454162"/>
    <lineage>
        <taxon>Bacteria</taxon>
        <taxon>Pseudomonadati</taxon>
        <taxon>Pseudomonadota</taxon>
        <taxon>Alphaproteobacteria</taxon>
        <taxon>Rhodospirillales</taxon>
        <taxon>Kiloniellaceae</taxon>
        <taxon>Kiloniella</taxon>
    </lineage>
</organism>
<comment type="subcellular location">
    <subcellularLocation>
        <location evidence="2">Cytoplasm</location>
    </subcellularLocation>
</comment>
<evidence type="ECO:0000256" key="2">
    <source>
        <dbReference type="HAMAP-Rule" id="MF_00003"/>
    </source>
</evidence>
<keyword evidence="1 2" id="KW-0690">Ribosome biogenesis</keyword>
<evidence type="ECO:0000256" key="3">
    <source>
        <dbReference type="SAM" id="MobiDB-lite"/>
    </source>
</evidence>
<dbReference type="HAMAP" id="MF_00003">
    <property type="entry name" value="RbfA"/>
    <property type="match status" value="1"/>
</dbReference>
<dbReference type="PANTHER" id="PTHR33515">
    <property type="entry name" value="RIBOSOME-BINDING FACTOR A, CHLOROPLASTIC-RELATED"/>
    <property type="match status" value="1"/>
</dbReference>
<dbReference type="InterPro" id="IPR000238">
    <property type="entry name" value="RbfA"/>
</dbReference>
<dbReference type="PROSITE" id="PS01319">
    <property type="entry name" value="RBFA"/>
    <property type="match status" value="1"/>
</dbReference>
<dbReference type="RefSeq" id="WP_269423476.1">
    <property type="nucleotide sequence ID" value="NZ_JAPWGY010000003.1"/>
</dbReference>
<dbReference type="EMBL" id="JAPWGY010000003">
    <property type="protein sequence ID" value="MCZ4281316.1"/>
    <property type="molecule type" value="Genomic_DNA"/>
</dbReference>
<comment type="caution">
    <text evidence="4">The sequence shown here is derived from an EMBL/GenBank/DDBJ whole genome shotgun (WGS) entry which is preliminary data.</text>
</comment>
<dbReference type="InterPro" id="IPR020053">
    <property type="entry name" value="Ribosome-bd_factorA_CS"/>
</dbReference>
<dbReference type="InterPro" id="IPR023799">
    <property type="entry name" value="RbfA_dom_sf"/>
</dbReference>
<feature type="compositionally biased region" description="Polar residues" evidence="3">
    <location>
        <begin position="140"/>
        <end position="150"/>
    </location>
</feature>
<comment type="function">
    <text evidence="2">One of several proteins that assist in the late maturation steps of the functional core of the 30S ribosomal subunit. Associates with free 30S ribosomal subunits (but not with 30S subunits that are part of 70S ribosomes or polysomes). Required for efficient processing of 16S rRNA. May interact with the 5'-terminal helix region of 16S rRNA.</text>
</comment>
<evidence type="ECO:0000313" key="5">
    <source>
        <dbReference type="Proteomes" id="UP001069802"/>
    </source>
</evidence>
<gene>
    <name evidence="2 4" type="primary">rbfA</name>
    <name evidence="4" type="ORF">O4H49_11040</name>
</gene>
<evidence type="ECO:0000313" key="4">
    <source>
        <dbReference type="EMBL" id="MCZ4281316.1"/>
    </source>
</evidence>
<feature type="region of interest" description="Disordered" evidence="3">
    <location>
        <begin position="124"/>
        <end position="150"/>
    </location>
</feature>
<dbReference type="PANTHER" id="PTHR33515:SF1">
    <property type="entry name" value="RIBOSOME-BINDING FACTOR A, CHLOROPLASTIC-RELATED"/>
    <property type="match status" value="1"/>
</dbReference>
<dbReference type="InterPro" id="IPR015946">
    <property type="entry name" value="KH_dom-like_a/b"/>
</dbReference>
<keyword evidence="5" id="KW-1185">Reference proteome</keyword>
<dbReference type="NCBIfam" id="NF001802">
    <property type="entry name" value="PRK00521.2-5"/>
    <property type="match status" value="1"/>
</dbReference>
<keyword evidence="2" id="KW-0963">Cytoplasm</keyword>
<dbReference type="NCBIfam" id="TIGR00082">
    <property type="entry name" value="rbfA"/>
    <property type="match status" value="1"/>
</dbReference>
<accession>A0ABT4LJQ2</accession>
<name>A0ABT4LJQ2_9PROT</name>
<evidence type="ECO:0000256" key="1">
    <source>
        <dbReference type="ARBA" id="ARBA00022517"/>
    </source>
</evidence>